<dbReference type="PROSITE" id="PS51683">
    <property type="entry name" value="SAM_OMT_II"/>
    <property type="match status" value="1"/>
</dbReference>
<evidence type="ECO:0000259" key="4">
    <source>
        <dbReference type="Pfam" id="PF00891"/>
    </source>
</evidence>
<accession>A0A6P1ZGZ3</accession>
<protein>
    <submittedName>
        <fullName evidence="6">Methyltransferase</fullName>
    </submittedName>
</protein>
<evidence type="ECO:0000256" key="1">
    <source>
        <dbReference type="ARBA" id="ARBA00022603"/>
    </source>
</evidence>
<dbReference type="SUPFAM" id="SSF46785">
    <property type="entry name" value="Winged helix' DNA-binding domain"/>
    <property type="match status" value="1"/>
</dbReference>
<proteinExistence type="predicted"/>
<name>A0A6P1ZGZ3_9BACT</name>
<dbReference type="InterPro" id="IPR036390">
    <property type="entry name" value="WH_DNA-bd_sf"/>
</dbReference>
<dbReference type="RefSeq" id="WP_144305355.1">
    <property type="nucleotide sequence ID" value="NZ_QMIF01000006.1"/>
</dbReference>
<dbReference type="GO" id="GO:0008171">
    <property type="term" value="F:O-methyltransferase activity"/>
    <property type="evidence" value="ECO:0007669"/>
    <property type="project" value="InterPro"/>
</dbReference>
<dbReference type="Proteomes" id="UP000434052">
    <property type="component" value="Unassembled WGS sequence"/>
</dbReference>
<dbReference type="Pfam" id="PF00891">
    <property type="entry name" value="Methyltransf_2"/>
    <property type="match status" value="1"/>
</dbReference>
<dbReference type="EMBL" id="QMIF01000006">
    <property type="protein sequence ID" value="TVM33689.1"/>
    <property type="molecule type" value="Genomic_DNA"/>
</dbReference>
<dbReference type="InterPro" id="IPR029063">
    <property type="entry name" value="SAM-dependent_MTases_sf"/>
</dbReference>
<dbReference type="InterPro" id="IPR016461">
    <property type="entry name" value="COMT-like"/>
</dbReference>
<evidence type="ECO:0000313" key="7">
    <source>
        <dbReference type="Proteomes" id="UP000434052"/>
    </source>
</evidence>
<dbReference type="GO" id="GO:0046983">
    <property type="term" value="F:protein dimerization activity"/>
    <property type="evidence" value="ECO:0007669"/>
    <property type="project" value="InterPro"/>
</dbReference>
<comment type="caution">
    <text evidence="6">The sequence shown here is derived from an EMBL/GenBank/DDBJ whole genome shotgun (WGS) entry which is preliminary data.</text>
</comment>
<reference evidence="6 7" key="1">
    <citation type="submission" date="2018-06" db="EMBL/GenBank/DDBJ databases">
        <title>Complete genome of Desulfovibrio marinus P48SEP.</title>
        <authorList>
            <person name="Crispim J.S."/>
            <person name="Vidigal P.M.P."/>
            <person name="Silva L.C.F."/>
            <person name="Araujo L.C."/>
            <person name="Laguardia C.N."/>
            <person name="Dias R.S."/>
            <person name="Sousa M.P."/>
            <person name="Paula S.O."/>
            <person name="Silva C."/>
        </authorList>
    </citation>
    <scope>NUCLEOTIDE SEQUENCE [LARGE SCALE GENOMIC DNA]</scope>
    <source>
        <strain evidence="6 7">P48SEP</strain>
    </source>
</reference>
<dbReference type="CDD" id="cd02440">
    <property type="entry name" value="AdoMet_MTases"/>
    <property type="match status" value="1"/>
</dbReference>
<keyword evidence="3" id="KW-0949">S-adenosyl-L-methionine</keyword>
<organism evidence="6 7">
    <name type="scientific">Oceanidesulfovibrio marinus</name>
    <dbReference type="NCBI Taxonomy" id="370038"/>
    <lineage>
        <taxon>Bacteria</taxon>
        <taxon>Pseudomonadati</taxon>
        <taxon>Thermodesulfobacteriota</taxon>
        <taxon>Desulfovibrionia</taxon>
        <taxon>Desulfovibrionales</taxon>
        <taxon>Desulfovibrionaceae</taxon>
        <taxon>Oceanidesulfovibrio</taxon>
    </lineage>
</organism>
<dbReference type="AlphaFoldDB" id="A0A6P1ZGZ3"/>
<feature type="domain" description="O-methyltransferase dimerisation" evidence="5">
    <location>
        <begin position="27"/>
        <end position="89"/>
    </location>
</feature>
<dbReference type="GO" id="GO:0032259">
    <property type="term" value="P:methylation"/>
    <property type="evidence" value="ECO:0007669"/>
    <property type="project" value="UniProtKB-KW"/>
</dbReference>
<dbReference type="SUPFAM" id="SSF53335">
    <property type="entry name" value="S-adenosyl-L-methionine-dependent methyltransferases"/>
    <property type="match status" value="1"/>
</dbReference>
<dbReference type="OrthoDB" id="9767938at2"/>
<feature type="domain" description="O-methyltransferase C-terminal" evidence="4">
    <location>
        <begin position="162"/>
        <end position="274"/>
    </location>
</feature>
<evidence type="ECO:0000313" key="6">
    <source>
        <dbReference type="EMBL" id="TVM33689.1"/>
    </source>
</evidence>
<dbReference type="InterPro" id="IPR036388">
    <property type="entry name" value="WH-like_DNA-bd_sf"/>
</dbReference>
<dbReference type="InterPro" id="IPR012967">
    <property type="entry name" value="COMT_dimerisation"/>
</dbReference>
<dbReference type="Gene3D" id="3.40.50.150">
    <property type="entry name" value="Vaccinia Virus protein VP39"/>
    <property type="match status" value="1"/>
</dbReference>
<evidence type="ECO:0000259" key="5">
    <source>
        <dbReference type="Pfam" id="PF08100"/>
    </source>
</evidence>
<dbReference type="PANTHER" id="PTHR43712:SF2">
    <property type="entry name" value="O-METHYLTRANSFERASE CICE"/>
    <property type="match status" value="1"/>
</dbReference>
<evidence type="ECO:0000256" key="2">
    <source>
        <dbReference type="ARBA" id="ARBA00022679"/>
    </source>
</evidence>
<dbReference type="PANTHER" id="PTHR43712">
    <property type="entry name" value="PUTATIVE (AFU_ORTHOLOGUE AFUA_4G14580)-RELATED"/>
    <property type="match status" value="1"/>
</dbReference>
<sequence length="335" mass="37148">MLRPTCDFQPLEQFMTRDVTFHAVLQSLRLGLFDTLEKGPYTAEQIALMYGFLPEPTEALLDLLATHNLLARNGDGYKNAPLVSEYLVSGSTFFQGTAMELNNRFNQYIVSEFMPLLKGESQARGRTDDDWGNADTMRGTLQYAILGALQDTVAFIADLPGFQSFRAMADIGGNHGEYSMVLLELNPNLRSTVWDLPGVVETAEEHIAERGFSDRVTVRPCDLRTERLPAGEYDLVLASHVLYGFMDDLPGFLGTIHDALKSGGWFVAQHMNPASNMPPEQKCSLEFVTRMVGYRTHFIPRDQMESAMGAAGFQNFRTGAAGRNQCGLIVAGQRA</sequence>
<dbReference type="InterPro" id="IPR001077">
    <property type="entry name" value="COMT_C"/>
</dbReference>
<keyword evidence="1 6" id="KW-0489">Methyltransferase</keyword>
<evidence type="ECO:0000256" key="3">
    <source>
        <dbReference type="ARBA" id="ARBA00022691"/>
    </source>
</evidence>
<dbReference type="Pfam" id="PF08100">
    <property type="entry name" value="Dimerisation"/>
    <property type="match status" value="1"/>
</dbReference>
<gene>
    <name evidence="6" type="ORF">DQK91_10715</name>
</gene>
<dbReference type="Gene3D" id="1.10.10.10">
    <property type="entry name" value="Winged helix-like DNA-binding domain superfamily/Winged helix DNA-binding domain"/>
    <property type="match status" value="1"/>
</dbReference>
<keyword evidence="2 6" id="KW-0808">Transferase</keyword>